<dbReference type="Gene3D" id="3.40.47.10">
    <property type="match status" value="1"/>
</dbReference>
<evidence type="ECO:0000259" key="1">
    <source>
        <dbReference type="Pfam" id="PF22691"/>
    </source>
</evidence>
<dbReference type="Pfam" id="PF22691">
    <property type="entry name" value="Thiolase_C_1"/>
    <property type="match status" value="1"/>
</dbReference>
<reference evidence="2 3" key="1">
    <citation type="submission" date="2016-01" db="EMBL/GenBank/DDBJ databases">
        <title>The new phylogeny of the genus Mycobacterium.</title>
        <authorList>
            <person name="Tarcisio F."/>
            <person name="Conor M."/>
            <person name="Antonella G."/>
            <person name="Elisabetta G."/>
            <person name="Giulia F.S."/>
            <person name="Sara T."/>
            <person name="Anna F."/>
            <person name="Clotilde B."/>
            <person name="Roberto B."/>
            <person name="Veronica D.S."/>
            <person name="Fabio R."/>
            <person name="Monica P."/>
            <person name="Olivier J."/>
            <person name="Enrico T."/>
            <person name="Nicola S."/>
        </authorList>
    </citation>
    <scope>NUCLEOTIDE SEQUENCE [LARGE SCALE GENOMIC DNA]</scope>
    <source>
        <strain evidence="2 3">DSM 44852</strain>
    </source>
</reference>
<sequence length="381" mass="40005">MITDKGEPFEHRVALTGLGEFVAGSDRASSWVRMATSASARAIDDAGLTVADIEGVCVCDGSRGLPGLSERGVRGLEQEFQIRPVWHWGGRTAGRLGALVDAMLAVAAGMCRHVLCVSVSTDAPAPRHSHHAAASGFGHRSTEALWAARASADYLARFGYSHAALGWVAIASRRHAVRNPAAVVRASLSMDEYLSAPIVCAPLRQRDFAAHRPDATAVIVSAASGTATRPVWVEALGARQPAHAGTPFDFPGYLDGFRPASKQMWDRTSLTPGEVDFAAIDDSSTFNVLCWLEALEFCRRGKGGAFTQCASRIGPDGELPINPDGGGLAGAGGSALSRIREAILQLRGQAGRRQIPNARIAVVASGTFDSNSALIVRTGGG</sequence>
<evidence type="ECO:0000313" key="3">
    <source>
        <dbReference type="Proteomes" id="UP000193010"/>
    </source>
</evidence>
<dbReference type="SUPFAM" id="SSF53901">
    <property type="entry name" value="Thiolase-like"/>
    <property type="match status" value="2"/>
</dbReference>
<name>A0A1X1U8K2_MYCFL</name>
<dbReference type="AlphaFoldDB" id="A0A1X1U8K2"/>
<feature type="domain" description="Thiolase C-terminal" evidence="1">
    <location>
        <begin position="256"/>
        <end position="376"/>
    </location>
</feature>
<evidence type="ECO:0000313" key="2">
    <source>
        <dbReference type="EMBL" id="ORV53151.1"/>
    </source>
</evidence>
<dbReference type="CDD" id="cd00829">
    <property type="entry name" value="SCP-x_thiolase"/>
    <property type="match status" value="1"/>
</dbReference>
<dbReference type="InterPro" id="IPR016039">
    <property type="entry name" value="Thiolase-like"/>
</dbReference>
<dbReference type="InterPro" id="IPR055140">
    <property type="entry name" value="Thiolase_C_2"/>
</dbReference>
<organism evidence="2 3">
    <name type="scientific">Mycobacterium florentinum</name>
    <dbReference type="NCBI Taxonomy" id="292462"/>
    <lineage>
        <taxon>Bacteria</taxon>
        <taxon>Bacillati</taxon>
        <taxon>Actinomycetota</taxon>
        <taxon>Actinomycetes</taxon>
        <taxon>Mycobacteriales</taxon>
        <taxon>Mycobacteriaceae</taxon>
        <taxon>Mycobacterium</taxon>
        <taxon>Mycobacterium simiae complex</taxon>
    </lineage>
</organism>
<gene>
    <name evidence="2" type="ORF">AWC05_20635</name>
</gene>
<keyword evidence="3" id="KW-1185">Reference proteome</keyword>
<comment type="caution">
    <text evidence="2">The sequence shown here is derived from an EMBL/GenBank/DDBJ whole genome shotgun (WGS) entry which is preliminary data.</text>
</comment>
<proteinExistence type="predicted"/>
<dbReference type="RefSeq" id="WP_085222084.1">
    <property type="nucleotide sequence ID" value="NZ_JACKVN010000013.1"/>
</dbReference>
<dbReference type="OrthoDB" id="9785768at2"/>
<dbReference type="EMBL" id="LQOV01000014">
    <property type="protein sequence ID" value="ORV53151.1"/>
    <property type="molecule type" value="Genomic_DNA"/>
</dbReference>
<dbReference type="STRING" id="292462.AWC05_20635"/>
<dbReference type="Proteomes" id="UP000193010">
    <property type="component" value="Unassembled WGS sequence"/>
</dbReference>
<dbReference type="GO" id="GO:0016746">
    <property type="term" value="F:acyltransferase activity"/>
    <property type="evidence" value="ECO:0007669"/>
    <property type="project" value="InterPro"/>
</dbReference>
<dbReference type="PANTHER" id="PTHR42870:SF1">
    <property type="entry name" value="NON-SPECIFIC LIPID-TRANSFER PROTEIN-LIKE 2"/>
    <property type="match status" value="1"/>
</dbReference>
<accession>A0A1X1U8K2</accession>
<dbReference type="PANTHER" id="PTHR42870">
    <property type="entry name" value="ACETYL-COA C-ACETYLTRANSFERASE"/>
    <property type="match status" value="1"/>
</dbReference>
<protein>
    <recommendedName>
        <fullName evidence="1">Thiolase C-terminal domain-containing protein</fullName>
    </recommendedName>
</protein>